<reference evidence="1" key="2">
    <citation type="submission" date="2024-10" db="UniProtKB">
        <authorList>
            <consortium name="EnsemblProtists"/>
        </authorList>
    </citation>
    <scope>IDENTIFICATION</scope>
</reference>
<proteinExistence type="predicted"/>
<dbReference type="AlphaFoldDB" id="A0A0D3IGG3"/>
<dbReference type="EnsemblProtists" id="EOD10348">
    <property type="protein sequence ID" value="EOD10348"/>
    <property type="gene ID" value="EMIHUDRAFT_257757"/>
</dbReference>
<dbReference type="KEGG" id="ehx:EMIHUDRAFT_257757"/>
<dbReference type="RefSeq" id="XP_005762777.1">
    <property type="nucleotide sequence ID" value="XM_005762720.1"/>
</dbReference>
<keyword evidence="2" id="KW-1185">Reference proteome</keyword>
<accession>A0A0D3IGG3</accession>
<evidence type="ECO:0000313" key="2">
    <source>
        <dbReference type="Proteomes" id="UP000013827"/>
    </source>
</evidence>
<name>A0A0D3IGG3_EMIH1</name>
<evidence type="ECO:0000313" key="1">
    <source>
        <dbReference type="EnsemblProtists" id="EOD10348"/>
    </source>
</evidence>
<sequence>MQYHKMDFSCGWLDAVGIKRRAAQSTNSMQVRIRSGMSRCSSSECSSLGASSPTSVCSVDEEDLPTFLLSNLAVAHPETPIRRPRVIRPPPVEPRRPTLTTRMTFQQRLRECPTQTIVTALDATGVSTDGSISERLRRLTWCFKLYEPRDVMERWSVETLRVVAGMAEADKASCISSLLGQFFSFD</sequence>
<organism evidence="1 2">
    <name type="scientific">Emiliania huxleyi (strain CCMP1516)</name>
    <dbReference type="NCBI Taxonomy" id="280463"/>
    <lineage>
        <taxon>Eukaryota</taxon>
        <taxon>Haptista</taxon>
        <taxon>Haptophyta</taxon>
        <taxon>Prymnesiophyceae</taxon>
        <taxon>Isochrysidales</taxon>
        <taxon>Noelaerhabdaceae</taxon>
        <taxon>Emiliania</taxon>
    </lineage>
</organism>
<dbReference type="GeneID" id="17256500"/>
<protein>
    <submittedName>
        <fullName evidence="1">Uncharacterized protein</fullName>
    </submittedName>
</protein>
<reference evidence="2" key="1">
    <citation type="journal article" date="2013" name="Nature">
        <title>Pan genome of the phytoplankton Emiliania underpins its global distribution.</title>
        <authorList>
            <person name="Read B.A."/>
            <person name="Kegel J."/>
            <person name="Klute M.J."/>
            <person name="Kuo A."/>
            <person name="Lefebvre S.C."/>
            <person name="Maumus F."/>
            <person name="Mayer C."/>
            <person name="Miller J."/>
            <person name="Monier A."/>
            <person name="Salamov A."/>
            <person name="Young J."/>
            <person name="Aguilar M."/>
            <person name="Claverie J.M."/>
            <person name="Frickenhaus S."/>
            <person name="Gonzalez K."/>
            <person name="Herman E.K."/>
            <person name="Lin Y.C."/>
            <person name="Napier J."/>
            <person name="Ogata H."/>
            <person name="Sarno A.F."/>
            <person name="Shmutz J."/>
            <person name="Schroeder D."/>
            <person name="de Vargas C."/>
            <person name="Verret F."/>
            <person name="von Dassow P."/>
            <person name="Valentin K."/>
            <person name="Van de Peer Y."/>
            <person name="Wheeler G."/>
            <person name="Dacks J.B."/>
            <person name="Delwiche C.F."/>
            <person name="Dyhrman S.T."/>
            <person name="Glockner G."/>
            <person name="John U."/>
            <person name="Richards T."/>
            <person name="Worden A.Z."/>
            <person name="Zhang X."/>
            <person name="Grigoriev I.V."/>
            <person name="Allen A.E."/>
            <person name="Bidle K."/>
            <person name="Borodovsky M."/>
            <person name="Bowler C."/>
            <person name="Brownlee C."/>
            <person name="Cock J.M."/>
            <person name="Elias M."/>
            <person name="Gladyshev V.N."/>
            <person name="Groth M."/>
            <person name="Guda C."/>
            <person name="Hadaegh A."/>
            <person name="Iglesias-Rodriguez M.D."/>
            <person name="Jenkins J."/>
            <person name="Jones B.M."/>
            <person name="Lawson T."/>
            <person name="Leese F."/>
            <person name="Lindquist E."/>
            <person name="Lobanov A."/>
            <person name="Lomsadze A."/>
            <person name="Malik S.B."/>
            <person name="Marsh M.E."/>
            <person name="Mackinder L."/>
            <person name="Mock T."/>
            <person name="Mueller-Roeber B."/>
            <person name="Pagarete A."/>
            <person name="Parker M."/>
            <person name="Probert I."/>
            <person name="Quesneville H."/>
            <person name="Raines C."/>
            <person name="Rensing S.A."/>
            <person name="Riano-Pachon D.M."/>
            <person name="Richier S."/>
            <person name="Rokitta S."/>
            <person name="Shiraiwa Y."/>
            <person name="Soanes D.M."/>
            <person name="van der Giezen M."/>
            <person name="Wahlund T.M."/>
            <person name="Williams B."/>
            <person name="Wilson W."/>
            <person name="Wolfe G."/>
            <person name="Wurch L.L."/>
        </authorList>
    </citation>
    <scope>NUCLEOTIDE SEQUENCE</scope>
</reference>
<dbReference type="PaxDb" id="2903-EOD10348"/>
<dbReference type="Proteomes" id="UP000013827">
    <property type="component" value="Unassembled WGS sequence"/>
</dbReference>
<dbReference type="HOGENOM" id="CLU_1672572_0_0_1"/>